<dbReference type="Pfam" id="PF00225">
    <property type="entry name" value="Kinesin"/>
    <property type="match status" value="1"/>
</dbReference>
<feature type="region of interest" description="Disordered" evidence="11">
    <location>
        <begin position="1455"/>
        <end position="1540"/>
    </location>
</feature>
<gene>
    <name evidence="13" type="ORF">GSOID_T00000165001</name>
</gene>
<dbReference type="Gene3D" id="3.40.850.10">
    <property type="entry name" value="Kinesin motor domain"/>
    <property type="match status" value="1"/>
</dbReference>
<dbReference type="EMBL" id="FN653015">
    <property type="protein sequence ID" value="CBY20180.1"/>
    <property type="molecule type" value="Genomic_DNA"/>
</dbReference>
<dbReference type="CDD" id="cd01365">
    <property type="entry name" value="KISc_KIF1A_KIF1B"/>
    <property type="match status" value="1"/>
</dbReference>
<feature type="compositionally biased region" description="Acidic residues" evidence="11">
    <location>
        <begin position="1470"/>
        <end position="1507"/>
    </location>
</feature>
<feature type="domain" description="Kinesin motor" evidence="12">
    <location>
        <begin position="5"/>
        <end position="340"/>
    </location>
</feature>
<dbReference type="GO" id="GO:0003777">
    <property type="term" value="F:microtubule motor activity"/>
    <property type="evidence" value="ECO:0007669"/>
    <property type="project" value="InterPro"/>
</dbReference>
<keyword evidence="2" id="KW-0963">Cytoplasm</keyword>
<evidence type="ECO:0000313" key="13">
    <source>
        <dbReference type="EMBL" id="CBY20180.1"/>
    </source>
</evidence>
<evidence type="ECO:0000259" key="12">
    <source>
        <dbReference type="PROSITE" id="PS50067"/>
    </source>
</evidence>
<dbReference type="InterPro" id="IPR000253">
    <property type="entry name" value="FHA_dom"/>
</dbReference>
<evidence type="ECO:0000256" key="6">
    <source>
        <dbReference type="ARBA" id="ARBA00023054"/>
    </source>
</evidence>
<feature type="binding site" evidence="9">
    <location>
        <begin position="98"/>
        <end position="105"/>
    </location>
    <ligand>
        <name>ATP</name>
        <dbReference type="ChEBI" id="CHEBI:30616"/>
    </ligand>
</feature>
<evidence type="ECO:0000313" key="14">
    <source>
        <dbReference type="Proteomes" id="UP000001307"/>
    </source>
</evidence>
<dbReference type="PROSITE" id="PS00411">
    <property type="entry name" value="KINESIN_MOTOR_1"/>
    <property type="match status" value="1"/>
</dbReference>
<evidence type="ECO:0000256" key="9">
    <source>
        <dbReference type="PROSITE-ProRule" id="PRU00283"/>
    </source>
</evidence>
<evidence type="ECO:0000256" key="3">
    <source>
        <dbReference type="ARBA" id="ARBA00022701"/>
    </source>
</evidence>
<dbReference type="OrthoDB" id="3176171at2759"/>
<dbReference type="Proteomes" id="UP000001307">
    <property type="component" value="Unassembled WGS sequence"/>
</dbReference>
<dbReference type="InterPro" id="IPR036961">
    <property type="entry name" value="Kinesin_motor_dom_sf"/>
</dbReference>
<comment type="subcellular location">
    <subcellularLocation>
        <location evidence="1">Cytoplasm</location>
        <location evidence="1">Cytoskeleton</location>
    </subcellularLocation>
</comment>
<accession>E4WQU7</accession>
<evidence type="ECO:0000256" key="8">
    <source>
        <dbReference type="ARBA" id="ARBA00023212"/>
    </source>
</evidence>
<protein>
    <recommendedName>
        <fullName evidence="12">Kinesin motor domain-containing protein</fullName>
    </recommendedName>
</protein>
<feature type="coiled-coil region" evidence="10">
    <location>
        <begin position="728"/>
        <end position="755"/>
    </location>
</feature>
<dbReference type="InterPro" id="IPR019821">
    <property type="entry name" value="Kinesin_motor_CS"/>
</dbReference>
<evidence type="ECO:0000256" key="2">
    <source>
        <dbReference type="ARBA" id="ARBA00022490"/>
    </source>
</evidence>
<proteinExistence type="inferred from homology"/>
<evidence type="ECO:0000256" key="10">
    <source>
        <dbReference type="SAM" id="Coils"/>
    </source>
</evidence>
<name>E4WQU7_OIKDI</name>
<dbReference type="SMART" id="SM00129">
    <property type="entry name" value="KISc"/>
    <property type="match status" value="1"/>
</dbReference>
<feature type="region of interest" description="Disordered" evidence="11">
    <location>
        <begin position="763"/>
        <end position="784"/>
    </location>
</feature>
<dbReference type="InParanoid" id="E4WQU7"/>
<dbReference type="Pfam" id="PF16183">
    <property type="entry name" value="Kinesin_assoc"/>
    <property type="match status" value="1"/>
</dbReference>
<dbReference type="InterPro" id="IPR032405">
    <property type="entry name" value="Kinesin_assoc"/>
</dbReference>
<dbReference type="InterPro" id="IPR008984">
    <property type="entry name" value="SMAD_FHA_dom_sf"/>
</dbReference>
<feature type="compositionally biased region" description="Polar residues" evidence="11">
    <location>
        <begin position="766"/>
        <end position="775"/>
    </location>
</feature>
<evidence type="ECO:0000256" key="7">
    <source>
        <dbReference type="ARBA" id="ARBA00023175"/>
    </source>
</evidence>
<dbReference type="PROSITE" id="PS50067">
    <property type="entry name" value="KINESIN_MOTOR_2"/>
    <property type="match status" value="1"/>
</dbReference>
<keyword evidence="4 9" id="KW-0547">Nucleotide-binding</keyword>
<keyword evidence="14" id="KW-1185">Reference proteome</keyword>
<evidence type="ECO:0000256" key="1">
    <source>
        <dbReference type="ARBA" id="ARBA00004245"/>
    </source>
</evidence>
<dbReference type="GO" id="GO:0007018">
    <property type="term" value="P:microtubule-based movement"/>
    <property type="evidence" value="ECO:0007669"/>
    <property type="project" value="InterPro"/>
</dbReference>
<dbReference type="FunFam" id="3.40.850.10:FF:000021">
    <property type="entry name" value="kinesin-like protein KIF16B isoform X1"/>
    <property type="match status" value="1"/>
</dbReference>
<dbReference type="GO" id="GO:0005874">
    <property type="term" value="C:microtubule"/>
    <property type="evidence" value="ECO:0007669"/>
    <property type="project" value="UniProtKB-KW"/>
</dbReference>
<reference evidence="13" key="1">
    <citation type="journal article" date="2010" name="Science">
        <title>Plasticity of animal genome architecture unmasked by rapid evolution of a pelagic tunicate.</title>
        <authorList>
            <person name="Denoeud F."/>
            <person name="Henriet S."/>
            <person name="Mungpakdee S."/>
            <person name="Aury J.M."/>
            <person name="Da Silva C."/>
            <person name="Brinkmann H."/>
            <person name="Mikhaleva J."/>
            <person name="Olsen L.C."/>
            <person name="Jubin C."/>
            <person name="Canestro C."/>
            <person name="Bouquet J.M."/>
            <person name="Danks G."/>
            <person name="Poulain J."/>
            <person name="Campsteijn C."/>
            <person name="Adamski M."/>
            <person name="Cross I."/>
            <person name="Yadetie F."/>
            <person name="Muffato M."/>
            <person name="Louis A."/>
            <person name="Butcher S."/>
            <person name="Tsagkogeorga G."/>
            <person name="Konrad A."/>
            <person name="Singh S."/>
            <person name="Jensen M.F."/>
            <person name="Cong E.H."/>
            <person name="Eikeseth-Otteraa H."/>
            <person name="Noel B."/>
            <person name="Anthouard V."/>
            <person name="Porcel B.M."/>
            <person name="Kachouri-Lafond R."/>
            <person name="Nishino A."/>
            <person name="Ugolini M."/>
            <person name="Chourrout P."/>
            <person name="Nishida H."/>
            <person name="Aasland R."/>
            <person name="Huzurbazar S."/>
            <person name="Westhof E."/>
            <person name="Delsuc F."/>
            <person name="Lehrach H."/>
            <person name="Reinhardt R."/>
            <person name="Weissenbach J."/>
            <person name="Roy S.W."/>
            <person name="Artiguenave F."/>
            <person name="Postlethwait J.H."/>
            <person name="Manak J.R."/>
            <person name="Thompson E.M."/>
            <person name="Jaillon O."/>
            <person name="Du Pasquier L."/>
            <person name="Boudinot P."/>
            <person name="Liberles D.A."/>
            <person name="Volff J.N."/>
            <person name="Philippe H."/>
            <person name="Lenhard B."/>
            <person name="Roest Crollius H."/>
            <person name="Wincker P."/>
            <person name="Chourrout D."/>
        </authorList>
    </citation>
    <scope>NUCLEOTIDE SEQUENCE [LARGE SCALE GENOMIC DNA]</scope>
</reference>
<dbReference type="GO" id="GO:0005524">
    <property type="term" value="F:ATP binding"/>
    <property type="evidence" value="ECO:0007669"/>
    <property type="project" value="UniProtKB-UniRule"/>
</dbReference>
<dbReference type="Gene3D" id="2.60.200.20">
    <property type="match status" value="1"/>
</dbReference>
<evidence type="ECO:0000256" key="11">
    <source>
        <dbReference type="SAM" id="MobiDB-lite"/>
    </source>
</evidence>
<dbReference type="SUPFAM" id="SSF49879">
    <property type="entry name" value="SMAD/FHA domain"/>
    <property type="match status" value="1"/>
</dbReference>
<dbReference type="InterPro" id="IPR001752">
    <property type="entry name" value="Kinesin_motor_dom"/>
</dbReference>
<sequence length="1540" mass="171318">MGDESVTVAVRVRPMNKRELALGTSCCIEMQSNQTILKQIDGHVAHKNDKIFAFDYSFWSMDPKQARFADQQVVFDNVGQLVLRNAMTGFNACMFAYGQTGSGKSYSMMGCPGQVGIIPRISGEMFKYVQEKTSESMSFRLEVSYLEIYNEKVRDLLNPGNKKPLKVREHASTGPYVDGLVKTVVQDASKIDELIEEGGKARTVAATNMNSESSRSHSVFTVNITQVEKVGELVGEKCSRLSLVDLAGSERASKTGAAGDRLKEGSNINKSLSTLGLVISALATGKSKFVPYRDSVLTWLLKDCLGGNSKTVMVATISPAADNYEETLSTLRYADRAKKIVNKAVINEDPNTKIIRELREEVARLKALIGGTMPSAATEISPISPTSKVERTEQLAESEKLLSEFEKPWDERVRDTEKITKTRQETLQSMGISLSSKGIKMSGKQAFLVNLHPDQAMTEMLVYNLPESGEAVIGSSSDCYIRLQSFGIEERHAIITIEGEQISMMPQDGAMCCINGIKTSEKTNLRSNDRLLWGSNHYFKLTVPWEKVQVQTPANESVCDFEAAQREVMMNQLSDSARETIKQLESQILDDDGATTVITDNSIDQYNFDSVTEYQYKKRGINHKERSHYEDVIGKLQSELSVAKKETPAKREKRMRRQRLKEGVRLLKGDLSRAQHMVMEANSLCTRLEKSVKFSVTLRIPPSRLGPSTDNDPKLLCQAAIKLQRSGREDTIWTVEKLEDRLNEMRAEILSLCSEEDLSEVSSDSFTRSPMSVDTPSRADPFSDDQQQSLVGVASFYLESLFYDLNQPFEYTSPIVSPKGTSAGKLSVRIERIAGRILVPEDEEDYSALSTPSTESNEITVVVEVLEATKLSPTLAHFVECQYTFPGTNKRVSVNPIIDETMSPRTDRDRLDVRYRNTQEFTINLEPHVLGEFERGALNIEVLGHQDRYRAREKREEAGIDWGAVEEEGRSLAERWSDVSRRVRLDVEIQELDDGNYQPVEIEKLGTSCGGIFQLRAGMSRRMLISTTPQIERGQLPLVLGEIHAAQIGSILVDGDNYSEIKTPDSYQEHDLANLREKWSSALDERKALLDSELQKEQIDVDRESALFQQVAILAEERNSVLVPQAESGMPGAPEPDDGVVAPGTEVHVPVLYLGLDQEIADDNAPGARSLLPGETQDKMFNLSMIKNCWGEQGGTHAVFAWDSSVHDHQNLNKPDGHAQVYLVVAVRLRINLPVERDIVLRKRIQVAIQPQRRGLMQSLKKNLRLSSNIRYTKNSVVYEIISTLPLPADNHTLDAGADDLASLAAVSTRERTESTSEEMWDPNTAFDRYVKSLQSVERMLDIERIKQQAALHRLLDELGIPRLFSRKRNNADNMMSPSVESRPMLGFGQMRTSQTMPAINNFSGSTSILTTLPTPSSEVNEIIDEPTKEEIDLHSELHAIPRLCSHFSDGSNHSGMVSPAVSDLSGGESDSDDDTEDDSSSDDDSDSDSESDTDSDTCSDSDDSDQDKDTKESIAEGKAVPAIENSQLADLRNLHGSAK</sequence>
<dbReference type="PANTHER" id="PTHR47117">
    <property type="entry name" value="STAR-RELATED LIPID TRANSFER PROTEIN 9"/>
    <property type="match status" value="1"/>
</dbReference>
<keyword evidence="8" id="KW-0206">Cytoskeleton</keyword>
<dbReference type="PRINTS" id="PR00380">
    <property type="entry name" value="KINESINHEAVY"/>
</dbReference>
<keyword evidence="3" id="KW-0493">Microtubule</keyword>
<dbReference type="SUPFAM" id="SSF52540">
    <property type="entry name" value="P-loop containing nucleoside triphosphate hydrolases"/>
    <property type="match status" value="1"/>
</dbReference>
<evidence type="ECO:0000256" key="4">
    <source>
        <dbReference type="ARBA" id="ARBA00022741"/>
    </source>
</evidence>
<dbReference type="GO" id="GO:0008017">
    <property type="term" value="F:microtubule binding"/>
    <property type="evidence" value="ECO:0007669"/>
    <property type="project" value="InterPro"/>
</dbReference>
<keyword evidence="6 10" id="KW-0175">Coiled coil</keyword>
<keyword evidence="7 9" id="KW-0505">Motor protein</keyword>
<dbReference type="FunCoup" id="E4WQU7">
    <property type="interactions" value="15"/>
</dbReference>
<dbReference type="Gene3D" id="6.10.250.2520">
    <property type="match status" value="1"/>
</dbReference>
<dbReference type="Pfam" id="PF00498">
    <property type="entry name" value="FHA"/>
    <property type="match status" value="1"/>
</dbReference>
<dbReference type="CDD" id="cd22706">
    <property type="entry name" value="FHA_KIF13"/>
    <property type="match status" value="1"/>
</dbReference>
<evidence type="ECO:0000256" key="5">
    <source>
        <dbReference type="ARBA" id="ARBA00022840"/>
    </source>
</evidence>
<dbReference type="InterPro" id="IPR027417">
    <property type="entry name" value="P-loop_NTPase"/>
</dbReference>
<keyword evidence="5 9" id="KW-0067">ATP-binding</keyword>
<comment type="similarity">
    <text evidence="9">Belongs to the TRAFAC class myosin-kinesin ATPase superfamily. Kinesin family.</text>
</comment>
<organism evidence="13">
    <name type="scientific">Oikopleura dioica</name>
    <name type="common">Tunicate</name>
    <dbReference type="NCBI Taxonomy" id="34765"/>
    <lineage>
        <taxon>Eukaryota</taxon>
        <taxon>Metazoa</taxon>
        <taxon>Chordata</taxon>
        <taxon>Tunicata</taxon>
        <taxon>Appendicularia</taxon>
        <taxon>Copelata</taxon>
        <taxon>Oikopleuridae</taxon>
        <taxon>Oikopleura</taxon>
    </lineage>
</organism>